<dbReference type="InterPro" id="IPR011990">
    <property type="entry name" value="TPR-like_helical_dom_sf"/>
</dbReference>
<gene>
    <name evidence="1" type="ORF">MOP44_05795</name>
</gene>
<dbReference type="RefSeq" id="WP_260794985.1">
    <property type="nucleotide sequence ID" value="NZ_CP093313.1"/>
</dbReference>
<dbReference type="KEGG" id="orp:MOP44_05795"/>
<dbReference type="AlphaFoldDB" id="A0A9J7BRE6"/>
<proteinExistence type="predicted"/>
<evidence type="ECO:0000313" key="1">
    <source>
        <dbReference type="EMBL" id="UWZ85452.1"/>
    </source>
</evidence>
<accession>A0A9J7BRE6</accession>
<sequence>MKSAQFVVAAVLGLGILQAVSQTPAIDSALKAKADAGDPAAEVSVGESYAKAAGAASDPETAADGWNKAAEWYAKAAAQSYVPAEIHLADCYSYGRGVTRDKGKAAEWYRKAADHDDARAQGTLAMLYTMGQGVPQDDAEAYFWFDLAASADTPNKERYLINRQNVGTRITADQLAAVQQRLKKWKAAHPHADAVK</sequence>
<dbReference type="EMBL" id="CP093313">
    <property type="protein sequence ID" value="UWZ85452.1"/>
    <property type="molecule type" value="Genomic_DNA"/>
</dbReference>
<dbReference type="Proteomes" id="UP001059380">
    <property type="component" value="Chromosome"/>
</dbReference>
<protein>
    <submittedName>
        <fullName evidence="1">Sel1 repeat family protein</fullName>
    </submittedName>
</protein>
<dbReference type="Gene3D" id="1.25.40.10">
    <property type="entry name" value="Tetratricopeptide repeat domain"/>
    <property type="match status" value="1"/>
</dbReference>
<dbReference type="InterPro" id="IPR052945">
    <property type="entry name" value="Mitotic_Regulator"/>
</dbReference>
<name>A0A9J7BRE6_9BACT</name>
<dbReference type="PANTHER" id="PTHR43628">
    <property type="entry name" value="ACTIVATOR OF C KINASE PROTEIN 1-RELATED"/>
    <property type="match status" value="1"/>
</dbReference>
<evidence type="ECO:0000313" key="2">
    <source>
        <dbReference type="Proteomes" id="UP001059380"/>
    </source>
</evidence>
<reference evidence="1" key="1">
    <citation type="submission" date="2021-04" db="EMBL/GenBank/DDBJ databases">
        <title>Phylogenetic analysis of Acidobacteriaceae.</title>
        <authorList>
            <person name="Qiu L."/>
            <person name="Zhang Q."/>
        </authorList>
    </citation>
    <scope>NUCLEOTIDE SEQUENCE</scope>
    <source>
        <strain evidence="1">DSM 25168</strain>
    </source>
</reference>
<dbReference type="SUPFAM" id="SSF81901">
    <property type="entry name" value="HCP-like"/>
    <property type="match status" value="1"/>
</dbReference>
<dbReference type="Pfam" id="PF08238">
    <property type="entry name" value="Sel1"/>
    <property type="match status" value="3"/>
</dbReference>
<dbReference type="SMART" id="SM00671">
    <property type="entry name" value="SEL1"/>
    <property type="match status" value="3"/>
</dbReference>
<keyword evidence="2" id="KW-1185">Reference proteome</keyword>
<dbReference type="InterPro" id="IPR006597">
    <property type="entry name" value="Sel1-like"/>
</dbReference>
<organism evidence="1 2">
    <name type="scientific">Occallatibacter riparius</name>
    <dbReference type="NCBI Taxonomy" id="1002689"/>
    <lineage>
        <taxon>Bacteria</taxon>
        <taxon>Pseudomonadati</taxon>
        <taxon>Acidobacteriota</taxon>
        <taxon>Terriglobia</taxon>
        <taxon>Terriglobales</taxon>
        <taxon>Acidobacteriaceae</taxon>
        <taxon>Occallatibacter</taxon>
    </lineage>
</organism>
<dbReference type="PANTHER" id="PTHR43628:SF1">
    <property type="entry name" value="CHITIN SYNTHASE REGULATORY FACTOR 2-RELATED"/>
    <property type="match status" value="1"/>
</dbReference>